<sequence length="139" mass="14212">MLQPLIPNWASPRPRPSACRQGCLPHAHLALIAAGCGPFRTAHRLSSASLASGVALPPSPDLALSVLHLRAAAPLRLQPAPARPAGAAGRVSPRGLLTEPRRASPLSPPAISPGFASPGDLRPIPDPGRPVSASSLHQA</sequence>
<feature type="compositionally biased region" description="Low complexity" evidence="1">
    <location>
        <begin position="77"/>
        <end position="95"/>
    </location>
</feature>
<name>A0AAV7Q856_PLEWA</name>
<gene>
    <name evidence="2" type="ORF">NDU88_002094</name>
</gene>
<evidence type="ECO:0000256" key="1">
    <source>
        <dbReference type="SAM" id="MobiDB-lite"/>
    </source>
</evidence>
<reference evidence="2" key="1">
    <citation type="journal article" date="2022" name="bioRxiv">
        <title>Sequencing and chromosome-scale assembly of the giantPleurodeles waltlgenome.</title>
        <authorList>
            <person name="Brown T."/>
            <person name="Elewa A."/>
            <person name="Iarovenko S."/>
            <person name="Subramanian E."/>
            <person name="Araus A.J."/>
            <person name="Petzold A."/>
            <person name="Susuki M."/>
            <person name="Suzuki K.-i.T."/>
            <person name="Hayashi T."/>
            <person name="Toyoda A."/>
            <person name="Oliveira C."/>
            <person name="Osipova E."/>
            <person name="Leigh N.D."/>
            <person name="Simon A."/>
            <person name="Yun M.H."/>
        </authorList>
    </citation>
    <scope>NUCLEOTIDE SEQUENCE</scope>
    <source>
        <strain evidence="2">20211129_DDA</strain>
        <tissue evidence="2">Liver</tissue>
    </source>
</reference>
<evidence type="ECO:0000313" key="2">
    <source>
        <dbReference type="EMBL" id="KAJ1135656.1"/>
    </source>
</evidence>
<dbReference type="EMBL" id="JANPWB010000010">
    <property type="protein sequence ID" value="KAJ1135656.1"/>
    <property type="molecule type" value="Genomic_DNA"/>
</dbReference>
<evidence type="ECO:0000313" key="3">
    <source>
        <dbReference type="Proteomes" id="UP001066276"/>
    </source>
</evidence>
<dbReference type="Proteomes" id="UP001066276">
    <property type="component" value="Chromosome 6"/>
</dbReference>
<accession>A0AAV7Q856</accession>
<protein>
    <submittedName>
        <fullName evidence="2">Uncharacterized protein</fullName>
    </submittedName>
</protein>
<proteinExistence type="predicted"/>
<dbReference type="AlphaFoldDB" id="A0AAV7Q856"/>
<organism evidence="2 3">
    <name type="scientific">Pleurodeles waltl</name>
    <name type="common">Iberian ribbed newt</name>
    <dbReference type="NCBI Taxonomy" id="8319"/>
    <lineage>
        <taxon>Eukaryota</taxon>
        <taxon>Metazoa</taxon>
        <taxon>Chordata</taxon>
        <taxon>Craniata</taxon>
        <taxon>Vertebrata</taxon>
        <taxon>Euteleostomi</taxon>
        <taxon>Amphibia</taxon>
        <taxon>Batrachia</taxon>
        <taxon>Caudata</taxon>
        <taxon>Salamandroidea</taxon>
        <taxon>Salamandridae</taxon>
        <taxon>Pleurodelinae</taxon>
        <taxon>Pleurodeles</taxon>
    </lineage>
</organism>
<feature type="region of interest" description="Disordered" evidence="1">
    <location>
        <begin position="77"/>
        <end position="139"/>
    </location>
</feature>
<keyword evidence="3" id="KW-1185">Reference proteome</keyword>
<comment type="caution">
    <text evidence="2">The sequence shown here is derived from an EMBL/GenBank/DDBJ whole genome shotgun (WGS) entry which is preliminary data.</text>
</comment>